<organism evidence="2 3">
    <name type="scientific">Exophiala sideris</name>
    <dbReference type="NCBI Taxonomy" id="1016849"/>
    <lineage>
        <taxon>Eukaryota</taxon>
        <taxon>Fungi</taxon>
        <taxon>Dikarya</taxon>
        <taxon>Ascomycota</taxon>
        <taxon>Pezizomycotina</taxon>
        <taxon>Eurotiomycetes</taxon>
        <taxon>Chaetothyriomycetidae</taxon>
        <taxon>Chaetothyriales</taxon>
        <taxon>Herpotrichiellaceae</taxon>
        <taxon>Exophiala</taxon>
    </lineage>
</organism>
<proteinExistence type="predicted"/>
<dbReference type="Proteomes" id="UP001345691">
    <property type="component" value="Unassembled WGS sequence"/>
</dbReference>
<reference evidence="2 3" key="1">
    <citation type="submission" date="2023-08" db="EMBL/GenBank/DDBJ databases">
        <title>Black Yeasts Isolated from many extreme environments.</title>
        <authorList>
            <person name="Coleine C."/>
            <person name="Stajich J.E."/>
            <person name="Selbmann L."/>
        </authorList>
    </citation>
    <scope>NUCLEOTIDE SEQUENCE [LARGE SCALE GENOMIC DNA]</scope>
    <source>
        <strain evidence="2 3">CCFEE 6328</strain>
    </source>
</reference>
<evidence type="ECO:0000256" key="1">
    <source>
        <dbReference type="SAM" id="MobiDB-lite"/>
    </source>
</evidence>
<protein>
    <submittedName>
        <fullName evidence="2">Uncharacterized protein</fullName>
    </submittedName>
</protein>
<comment type="caution">
    <text evidence="2">The sequence shown here is derived from an EMBL/GenBank/DDBJ whole genome shotgun (WGS) entry which is preliminary data.</text>
</comment>
<evidence type="ECO:0000313" key="3">
    <source>
        <dbReference type="Proteomes" id="UP001345691"/>
    </source>
</evidence>
<evidence type="ECO:0000313" key="2">
    <source>
        <dbReference type="EMBL" id="KAK5065899.1"/>
    </source>
</evidence>
<feature type="compositionally biased region" description="Polar residues" evidence="1">
    <location>
        <begin position="32"/>
        <end position="50"/>
    </location>
</feature>
<keyword evidence="3" id="KW-1185">Reference proteome</keyword>
<feature type="region of interest" description="Disordered" evidence="1">
    <location>
        <begin position="1"/>
        <end position="88"/>
    </location>
</feature>
<sequence>MKAWRLSRRQARRKTSEGRQPNLQDSGLGDSPCSSELSENDTTAVSGSQRHSVRRDSRKNESVQGEQDMNPAAAETSPVAKSRIASRKRIVLPTMLEFGIENDPLTSTPKGRETYLSRSASAAILAKVEGQGED</sequence>
<dbReference type="EMBL" id="JAVRRF010000005">
    <property type="protein sequence ID" value="KAK5065899.1"/>
    <property type="molecule type" value="Genomic_DNA"/>
</dbReference>
<accession>A0ABR0JJC1</accession>
<name>A0ABR0JJC1_9EURO</name>
<feature type="compositionally biased region" description="Basic residues" evidence="1">
    <location>
        <begin position="1"/>
        <end position="13"/>
    </location>
</feature>
<gene>
    <name evidence="2" type="ORF">LTR69_003449</name>
</gene>